<dbReference type="Proteomes" id="UP000470384">
    <property type="component" value="Unassembled WGS sequence"/>
</dbReference>
<sequence>MAAYSGRCASNGCNVTEAPDVAHISPCRRKAANDVRKGLLLRADIHDLFDIGLIAGDTETMSVVLSIEVRATKYSYLHGKEVRLSGDENLWPRKEALASYKSWSQL</sequence>
<evidence type="ECO:0000313" key="3">
    <source>
        <dbReference type="Proteomes" id="UP000470384"/>
    </source>
</evidence>
<dbReference type="OrthoDB" id="529575at2"/>
<comment type="caution">
    <text evidence="2">The sequence shown here is derived from an EMBL/GenBank/DDBJ whole genome shotgun (WGS) entry which is preliminary data.</text>
</comment>
<proteinExistence type="predicted"/>
<dbReference type="AlphaFoldDB" id="A0A845Q9J4"/>
<reference evidence="2 3" key="1">
    <citation type="journal article" date="2016" name="Int. J. Syst. Evol. Microbiol.">
        <title>Pyruvatibacter mobilis gen. nov., sp. nov., a marine bacterium from the culture broth of Picochlorum sp. 122.</title>
        <authorList>
            <person name="Wang G."/>
            <person name="Tang M."/>
            <person name="Wu H."/>
            <person name="Dai S."/>
            <person name="Li T."/>
            <person name="Chen C."/>
            <person name="He H."/>
            <person name="Fan J."/>
            <person name="Xiang W."/>
            <person name="Li X."/>
        </authorList>
    </citation>
    <scope>NUCLEOTIDE SEQUENCE [LARGE SCALE GENOMIC DNA]</scope>
    <source>
        <strain evidence="2 3">GYP-11</strain>
    </source>
</reference>
<dbReference type="InterPro" id="IPR003615">
    <property type="entry name" value="HNH_nuc"/>
</dbReference>
<accession>A0A845Q9J4</accession>
<keyword evidence="3" id="KW-1185">Reference proteome</keyword>
<gene>
    <name evidence="2" type="ORF">GTQ45_03670</name>
</gene>
<protein>
    <recommendedName>
        <fullName evidence="1">HNH nuclease domain-containing protein</fullName>
    </recommendedName>
</protein>
<organism evidence="2 3">
    <name type="scientific">Pyruvatibacter mobilis</name>
    <dbReference type="NCBI Taxonomy" id="1712261"/>
    <lineage>
        <taxon>Bacteria</taxon>
        <taxon>Pseudomonadati</taxon>
        <taxon>Pseudomonadota</taxon>
        <taxon>Alphaproteobacteria</taxon>
        <taxon>Hyphomicrobiales</taxon>
        <taxon>Parvibaculaceae</taxon>
        <taxon>Pyruvatibacter</taxon>
    </lineage>
</organism>
<feature type="domain" description="HNH nuclease" evidence="1">
    <location>
        <begin position="13"/>
        <end position="55"/>
    </location>
</feature>
<evidence type="ECO:0000259" key="1">
    <source>
        <dbReference type="Pfam" id="PF13391"/>
    </source>
</evidence>
<dbReference type="EMBL" id="WXYQ01000003">
    <property type="protein sequence ID" value="NBG94826.1"/>
    <property type="molecule type" value="Genomic_DNA"/>
</dbReference>
<name>A0A845Q9J4_9HYPH</name>
<evidence type="ECO:0000313" key="2">
    <source>
        <dbReference type="EMBL" id="NBG94826.1"/>
    </source>
</evidence>
<dbReference type="GeneID" id="301039557"/>
<dbReference type="RefSeq" id="WP_160586893.1">
    <property type="nucleotide sequence ID" value="NZ_BMHN01000001.1"/>
</dbReference>
<dbReference type="Pfam" id="PF13391">
    <property type="entry name" value="HNH_2"/>
    <property type="match status" value="1"/>
</dbReference>